<evidence type="ECO:0000313" key="3">
    <source>
        <dbReference type="Proteomes" id="UP000054783"/>
    </source>
</evidence>
<gene>
    <name evidence="2" type="ORF">T12_1840</name>
</gene>
<sequence>MAQILDKANNHKPAVIFHYNQCKGAGETLDTTVKEYITGRGSRWWPLVLFMNAFDIPALNAFIIFSIHLAWVKRRID</sequence>
<dbReference type="Proteomes" id="UP000054783">
    <property type="component" value="Unassembled WGS sequence"/>
</dbReference>
<dbReference type="AlphaFoldDB" id="A0A0V0ZUH6"/>
<accession>A0A0V0ZUH6</accession>
<evidence type="ECO:0000313" key="2">
    <source>
        <dbReference type="EMBL" id="KRY15699.1"/>
    </source>
</evidence>
<keyword evidence="1" id="KW-1133">Transmembrane helix</keyword>
<keyword evidence="1" id="KW-0472">Membrane</keyword>
<name>A0A0V0ZUH6_9BILA</name>
<comment type="caution">
    <text evidence="2">The sequence shown here is derived from an EMBL/GenBank/DDBJ whole genome shotgun (WGS) entry which is preliminary data.</text>
</comment>
<keyword evidence="3" id="KW-1185">Reference proteome</keyword>
<feature type="transmembrane region" description="Helical" evidence="1">
    <location>
        <begin position="44"/>
        <end position="71"/>
    </location>
</feature>
<proteinExistence type="predicted"/>
<keyword evidence="1" id="KW-0812">Transmembrane</keyword>
<dbReference type="STRING" id="990121.A0A0V0ZUH6"/>
<dbReference type="EMBL" id="JYDQ01000091">
    <property type="protein sequence ID" value="KRY15699.1"/>
    <property type="molecule type" value="Genomic_DNA"/>
</dbReference>
<evidence type="ECO:0000256" key="1">
    <source>
        <dbReference type="SAM" id="Phobius"/>
    </source>
</evidence>
<organism evidence="2 3">
    <name type="scientific">Trichinella patagoniensis</name>
    <dbReference type="NCBI Taxonomy" id="990121"/>
    <lineage>
        <taxon>Eukaryota</taxon>
        <taxon>Metazoa</taxon>
        <taxon>Ecdysozoa</taxon>
        <taxon>Nematoda</taxon>
        <taxon>Enoplea</taxon>
        <taxon>Dorylaimia</taxon>
        <taxon>Trichinellida</taxon>
        <taxon>Trichinellidae</taxon>
        <taxon>Trichinella</taxon>
    </lineage>
</organism>
<protein>
    <recommendedName>
        <fullName evidence="4">PiggyBac transposable element-derived protein domain-containing protein</fullName>
    </recommendedName>
</protein>
<reference evidence="2 3" key="1">
    <citation type="submission" date="2015-01" db="EMBL/GenBank/DDBJ databases">
        <title>Evolution of Trichinella species and genotypes.</title>
        <authorList>
            <person name="Korhonen P.K."/>
            <person name="Edoardo P."/>
            <person name="Giuseppe L.R."/>
            <person name="Gasser R.B."/>
        </authorList>
    </citation>
    <scope>NUCLEOTIDE SEQUENCE [LARGE SCALE GENOMIC DNA]</scope>
    <source>
        <strain evidence="2">ISS2496</strain>
    </source>
</reference>
<evidence type="ECO:0008006" key="4">
    <source>
        <dbReference type="Google" id="ProtNLM"/>
    </source>
</evidence>